<evidence type="ECO:0000256" key="1">
    <source>
        <dbReference type="SAM" id="MobiDB-lite"/>
    </source>
</evidence>
<keyword evidence="3" id="KW-1185">Reference proteome</keyword>
<feature type="compositionally biased region" description="Polar residues" evidence="1">
    <location>
        <begin position="358"/>
        <end position="384"/>
    </location>
</feature>
<sequence>MESQRLHSQLNYLNAEIAQSKSLISQEQTALRKELEQIRKVKDNPSIGLEKRKLLRKNFSSRSQTFSHSLSLETQAMQSRFRSLSTGQAPKRSSQLNPLSIRRRSKSTTCPPLRVGVDELSGAFYAMNSVEGNGQQGDARWQKKRSFSTSTQAQISELETGANTKTNGITDTERADSEVLTDTKTLKWERSNRLENTKNCNLERGGPRLIPIDFRHERGSNAPGKLLPTRRVRSYSTNSTPIISEGKVVGLSGKTTTVPLQCVDAARQRPRCWNTSCISKTIEERRLGVLLDSPVMKTERRQSTPIPVNRRPRSLSTNCPPVILERRGTTQNNNCLEPFEGNEGNLPSFENKEKTISKEQVQNSAALPETTNGYNNTPSSLHPL</sequence>
<evidence type="ECO:0000313" key="2">
    <source>
        <dbReference type="EMBL" id="CAH3018112.1"/>
    </source>
</evidence>
<feature type="region of interest" description="Disordered" evidence="1">
    <location>
        <begin position="298"/>
        <end position="320"/>
    </location>
</feature>
<reference evidence="2 3" key="1">
    <citation type="submission" date="2022-05" db="EMBL/GenBank/DDBJ databases">
        <authorList>
            <consortium name="Genoscope - CEA"/>
            <person name="William W."/>
        </authorList>
    </citation>
    <scope>NUCLEOTIDE SEQUENCE [LARGE SCALE GENOMIC DNA]</scope>
</reference>
<comment type="caution">
    <text evidence="2">The sequence shown here is derived from an EMBL/GenBank/DDBJ whole genome shotgun (WGS) entry which is preliminary data.</text>
</comment>
<protein>
    <submittedName>
        <fullName evidence="2">Uncharacterized protein</fullName>
    </submittedName>
</protein>
<dbReference type="Proteomes" id="UP001159427">
    <property type="component" value="Unassembled WGS sequence"/>
</dbReference>
<feature type="compositionally biased region" description="Polar residues" evidence="1">
    <location>
        <begin position="78"/>
        <end position="98"/>
    </location>
</feature>
<name>A0ABN8LV49_9CNID</name>
<feature type="region of interest" description="Disordered" evidence="1">
    <location>
        <begin position="78"/>
        <end position="113"/>
    </location>
</feature>
<feature type="region of interest" description="Disordered" evidence="1">
    <location>
        <begin position="332"/>
        <end position="384"/>
    </location>
</feature>
<dbReference type="EMBL" id="CALNXI010000078">
    <property type="protein sequence ID" value="CAH3018112.1"/>
    <property type="molecule type" value="Genomic_DNA"/>
</dbReference>
<proteinExistence type="predicted"/>
<evidence type="ECO:0000313" key="3">
    <source>
        <dbReference type="Proteomes" id="UP001159427"/>
    </source>
</evidence>
<accession>A0ABN8LV49</accession>
<organism evidence="2 3">
    <name type="scientific">Porites evermanni</name>
    <dbReference type="NCBI Taxonomy" id="104178"/>
    <lineage>
        <taxon>Eukaryota</taxon>
        <taxon>Metazoa</taxon>
        <taxon>Cnidaria</taxon>
        <taxon>Anthozoa</taxon>
        <taxon>Hexacorallia</taxon>
        <taxon>Scleractinia</taxon>
        <taxon>Fungiina</taxon>
        <taxon>Poritidae</taxon>
        <taxon>Porites</taxon>
    </lineage>
</organism>
<gene>
    <name evidence="2" type="ORF">PEVE_00041247</name>
</gene>